<keyword evidence="2 13" id="KW-0444">Lipid biosynthesis</keyword>
<comment type="similarity">
    <text evidence="1 13 17">Belongs to the NAD-dependent glycerol-3-phosphate dehydrogenase family.</text>
</comment>
<organism evidence="21 22">
    <name type="scientific">Candidatus Pullichristensenella excrementigallinarum</name>
    <dbReference type="NCBI Taxonomy" id="2840907"/>
    <lineage>
        <taxon>Bacteria</taxon>
        <taxon>Bacillati</taxon>
        <taxon>Bacillota</taxon>
        <taxon>Clostridia</taxon>
        <taxon>Candidatus Pullichristensenella</taxon>
    </lineage>
</organism>
<dbReference type="GO" id="GO:0005829">
    <property type="term" value="C:cytosol"/>
    <property type="evidence" value="ECO:0007669"/>
    <property type="project" value="TreeGrafter"/>
</dbReference>
<dbReference type="InterPro" id="IPR013328">
    <property type="entry name" value="6PGD_dom2"/>
</dbReference>
<dbReference type="HAMAP" id="MF_00394">
    <property type="entry name" value="NAD_Glyc3P_dehydrog"/>
    <property type="match status" value="1"/>
</dbReference>
<feature type="binding site" evidence="13">
    <location>
        <position position="258"/>
    </location>
    <ligand>
        <name>sn-glycerol 3-phosphate</name>
        <dbReference type="ChEBI" id="CHEBI:57597"/>
    </ligand>
</feature>
<feature type="binding site" evidence="16">
    <location>
        <position position="143"/>
    </location>
    <ligand>
        <name>NAD(+)</name>
        <dbReference type="ChEBI" id="CHEBI:57540"/>
    </ligand>
</feature>
<dbReference type="PIRSF" id="PIRSF000114">
    <property type="entry name" value="Glycerol-3-P_dh"/>
    <property type="match status" value="1"/>
</dbReference>
<feature type="domain" description="Glycerol-3-phosphate dehydrogenase NAD-dependent C-terminal" evidence="20">
    <location>
        <begin position="183"/>
        <end position="323"/>
    </location>
</feature>
<comment type="catalytic activity">
    <reaction evidence="9">
        <text>sn-glycerol 3-phosphate + NADP(+) = dihydroxyacetone phosphate + NADPH + H(+)</text>
        <dbReference type="Rhea" id="RHEA:11096"/>
        <dbReference type="ChEBI" id="CHEBI:15378"/>
        <dbReference type="ChEBI" id="CHEBI:57597"/>
        <dbReference type="ChEBI" id="CHEBI:57642"/>
        <dbReference type="ChEBI" id="CHEBI:57783"/>
        <dbReference type="ChEBI" id="CHEBI:58349"/>
        <dbReference type="EC" id="1.1.1.94"/>
    </reaction>
    <physiologicalReaction direction="right-to-left" evidence="9">
        <dbReference type="Rhea" id="RHEA:11098"/>
    </physiologicalReaction>
</comment>
<dbReference type="GO" id="GO:0047952">
    <property type="term" value="F:glycerol-3-phosphate dehydrogenase [NAD(P)+] activity"/>
    <property type="evidence" value="ECO:0007669"/>
    <property type="project" value="UniProtKB-UniRule"/>
</dbReference>
<dbReference type="InterPro" id="IPR036291">
    <property type="entry name" value="NAD(P)-bd_dom_sf"/>
</dbReference>
<feature type="binding site" evidence="13">
    <location>
        <position position="258"/>
    </location>
    <ligand>
        <name>NADPH</name>
        <dbReference type="ChEBI" id="CHEBI:57783"/>
    </ligand>
</feature>
<evidence type="ECO:0000256" key="17">
    <source>
        <dbReference type="RuleBase" id="RU000437"/>
    </source>
</evidence>
<dbReference type="GO" id="GO:0051287">
    <property type="term" value="F:NAD binding"/>
    <property type="evidence" value="ECO:0007669"/>
    <property type="project" value="InterPro"/>
</dbReference>
<dbReference type="Proteomes" id="UP000824072">
    <property type="component" value="Unassembled WGS sequence"/>
</dbReference>
<evidence type="ECO:0000256" key="13">
    <source>
        <dbReference type="HAMAP-Rule" id="MF_00394"/>
    </source>
</evidence>
<feature type="binding site" evidence="13">
    <location>
        <position position="259"/>
    </location>
    <ligand>
        <name>sn-glycerol 3-phosphate</name>
        <dbReference type="ChEBI" id="CHEBI:57597"/>
    </ligand>
</feature>
<dbReference type="InterPro" id="IPR006168">
    <property type="entry name" value="G3P_DH_NAD-dep"/>
</dbReference>
<feature type="binding site" evidence="13">
    <location>
        <position position="257"/>
    </location>
    <ligand>
        <name>sn-glycerol 3-phosphate</name>
        <dbReference type="ChEBI" id="CHEBI:57597"/>
    </ligand>
</feature>
<evidence type="ECO:0000256" key="5">
    <source>
        <dbReference type="ARBA" id="ARBA00023027"/>
    </source>
</evidence>
<dbReference type="NCBIfam" id="NF000942">
    <property type="entry name" value="PRK00094.1-4"/>
    <property type="match status" value="1"/>
</dbReference>
<evidence type="ECO:0000256" key="6">
    <source>
        <dbReference type="ARBA" id="ARBA00023098"/>
    </source>
</evidence>
<comment type="caution">
    <text evidence="13">Lacks conserved residue(s) required for the propagation of feature annotation.</text>
</comment>
<keyword evidence="13" id="KW-0963">Cytoplasm</keyword>
<evidence type="ECO:0000313" key="22">
    <source>
        <dbReference type="Proteomes" id="UP000824072"/>
    </source>
</evidence>
<dbReference type="FunFam" id="1.10.1040.10:FF:000001">
    <property type="entry name" value="Glycerol-3-phosphate dehydrogenase [NAD(P)+]"/>
    <property type="match status" value="1"/>
</dbReference>
<keyword evidence="3 13" id="KW-0521">NADP</keyword>
<evidence type="ECO:0000256" key="4">
    <source>
        <dbReference type="ARBA" id="ARBA00023002"/>
    </source>
</evidence>
<reference evidence="21" key="2">
    <citation type="journal article" date="2021" name="PeerJ">
        <title>Extensive microbial diversity within the chicken gut microbiome revealed by metagenomics and culture.</title>
        <authorList>
            <person name="Gilroy R."/>
            <person name="Ravi A."/>
            <person name="Getino M."/>
            <person name="Pursley I."/>
            <person name="Horton D.L."/>
            <person name="Alikhan N.F."/>
            <person name="Baker D."/>
            <person name="Gharbi K."/>
            <person name="Hall N."/>
            <person name="Watson M."/>
            <person name="Adriaenssens E.M."/>
            <person name="Foster-Nyarko E."/>
            <person name="Jarju S."/>
            <person name="Secka A."/>
            <person name="Antonio M."/>
            <person name="Oren A."/>
            <person name="Chaudhuri R.R."/>
            <person name="La Ragione R."/>
            <person name="Hildebrand F."/>
            <person name="Pallen M.J."/>
        </authorList>
    </citation>
    <scope>NUCLEOTIDE SEQUENCE</scope>
    <source>
        <strain evidence="21">ChiHcec3-11533</strain>
    </source>
</reference>
<feature type="binding site" evidence="13">
    <location>
        <position position="105"/>
    </location>
    <ligand>
        <name>NADPH</name>
        <dbReference type="ChEBI" id="CHEBI:57783"/>
    </ligand>
</feature>
<keyword evidence="5 13" id="KW-0520">NAD</keyword>
<dbReference type="InterPro" id="IPR011128">
    <property type="entry name" value="G3P_DH_NAD-dep_N"/>
</dbReference>
<evidence type="ECO:0000256" key="14">
    <source>
        <dbReference type="PIRSR" id="PIRSR000114-1"/>
    </source>
</evidence>
<evidence type="ECO:0000256" key="9">
    <source>
        <dbReference type="ARBA" id="ARBA00052716"/>
    </source>
</evidence>
<evidence type="ECO:0000313" key="21">
    <source>
        <dbReference type="EMBL" id="HIU33475.1"/>
    </source>
</evidence>
<dbReference type="GO" id="GO:0006650">
    <property type="term" value="P:glycerophospholipid metabolic process"/>
    <property type="evidence" value="ECO:0007669"/>
    <property type="project" value="UniProtKB-UniRule"/>
</dbReference>
<evidence type="ECO:0000256" key="11">
    <source>
        <dbReference type="ARBA" id="ARBA00069372"/>
    </source>
</evidence>
<evidence type="ECO:0000256" key="18">
    <source>
        <dbReference type="SAM" id="SignalP"/>
    </source>
</evidence>
<feature type="binding site" evidence="13">
    <location>
        <position position="139"/>
    </location>
    <ligand>
        <name>sn-glycerol 3-phosphate</name>
        <dbReference type="ChEBI" id="CHEBI:57597"/>
    </ligand>
</feature>
<feature type="binding site" evidence="15">
    <location>
        <begin position="258"/>
        <end position="259"/>
    </location>
    <ligand>
        <name>substrate</name>
    </ligand>
</feature>
<dbReference type="GO" id="GO:0046168">
    <property type="term" value="P:glycerol-3-phosphate catabolic process"/>
    <property type="evidence" value="ECO:0007669"/>
    <property type="project" value="InterPro"/>
</dbReference>
<feature type="binding site" evidence="13">
    <location>
        <position position="11"/>
    </location>
    <ligand>
        <name>NADPH</name>
        <dbReference type="ChEBI" id="CHEBI:57783"/>
    </ligand>
</feature>
<dbReference type="PROSITE" id="PS00957">
    <property type="entry name" value="NAD_G3PDH"/>
    <property type="match status" value="1"/>
</dbReference>
<dbReference type="SUPFAM" id="SSF51735">
    <property type="entry name" value="NAD(P)-binding Rossmann-fold domains"/>
    <property type="match status" value="1"/>
</dbReference>
<name>A0A9D1LBK1_9FIRM</name>
<gene>
    <name evidence="13" type="primary">gpsA</name>
    <name evidence="21" type="ORF">IAB02_02845</name>
</gene>
<dbReference type="EMBL" id="DVMU01000062">
    <property type="protein sequence ID" value="HIU33475.1"/>
    <property type="molecule type" value="Genomic_DNA"/>
</dbReference>
<evidence type="ECO:0000259" key="19">
    <source>
        <dbReference type="Pfam" id="PF01210"/>
    </source>
</evidence>
<sequence>MRKIAVLGAGTWGMALARMLANNGCAVTVWSAVPQEIDNLSSTGRHPNLPGAVFPPSIEYTKQIDRACQDKEILVFAVPSVYTRQTAQKARPFVPDGQIVVDVAKGVEPGTLMTLTEVIRDEMTCEDGPRNLRLVALSGPTHAEEVAQDLPTTIVSASEDDSAARIVQDIFMNTCMRVYTNSDVRGVEICGAMKNIIALAAGISDGLGYGDNAKAAIITRGIAEISRLGAAMGCRESTFSGLAGLGDLVVTCTSRHSRNNRAGRMMGEGLPVEEALRQVGMVVEGVYALPAAMALSEKYGVELPIIAGVNAVVQGMASPRDVVNRLMARNKKAESTPS</sequence>
<comment type="caution">
    <text evidence="21">The sequence shown here is derived from an EMBL/GenBank/DDBJ whole genome shotgun (WGS) entry which is preliminary data.</text>
</comment>
<feature type="binding site" evidence="13">
    <location>
        <position position="282"/>
    </location>
    <ligand>
        <name>NADPH</name>
        <dbReference type="ChEBI" id="CHEBI:57783"/>
    </ligand>
</feature>
<reference evidence="21" key="1">
    <citation type="submission" date="2020-10" db="EMBL/GenBank/DDBJ databases">
        <authorList>
            <person name="Gilroy R."/>
        </authorList>
    </citation>
    <scope>NUCLEOTIDE SEQUENCE</scope>
    <source>
        <strain evidence="21">ChiHcec3-11533</strain>
    </source>
</reference>
<evidence type="ECO:0000256" key="12">
    <source>
        <dbReference type="ARBA" id="ARBA00080511"/>
    </source>
</evidence>
<feature type="chain" id="PRO_5039261558" description="Glycerol-3-phosphate dehydrogenase [NAD(P)+]" evidence="18">
    <location>
        <begin position="18"/>
        <end position="338"/>
    </location>
</feature>
<keyword evidence="7 13" id="KW-0594">Phospholipid biosynthesis</keyword>
<feature type="binding site" evidence="13">
    <location>
        <position position="105"/>
    </location>
    <ligand>
        <name>sn-glycerol 3-phosphate</name>
        <dbReference type="ChEBI" id="CHEBI:57597"/>
    </ligand>
</feature>
<dbReference type="SUPFAM" id="SSF48179">
    <property type="entry name" value="6-phosphogluconate dehydrogenase C-terminal domain-like"/>
    <property type="match status" value="1"/>
</dbReference>
<feature type="signal peptide" evidence="18">
    <location>
        <begin position="1"/>
        <end position="17"/>
    </location>
</feature>
<feature type="active site" description="Proton acceptor" evidence="13 14">
    <location>
        <position position="194"/>
    </location>
</feature>
<dbReference type="InterPro" id="IPR006109">
    <property type="entry name" value="G3P_DH_NAD-dep_C"/>
</dbReference>
<dbReference type="InterPro" id="IPR008927">
    <property type="entry name" value="6-PGluconate_DH-like_C_sf"/>
</dbReference>
<evidence type="ECO:0000256" key="10">
    <source>
        <dbReference type="ARBA" id="ARBA00066687"/>
    </source>
</evidence>
<keyword evidence="6 13" id="KW-0443">Lipid metabolism</keyword>
<comment type="function">
    <text evidence="13">Catalyzes the reduction of the glycolytic intermediate dihydroxyacetone phosphate (DHAP) to sn-glycerol 3-phosphate (G3P), the key precursor for phospholipid synthesis.</text>
</comment>
<dbReference type="PANTHER" id="PTHR11728">
    <property type="entry name" value="GLYCEROL-3-PHOSPHATE DEHYDROGENASE"/>
    <property type="match status" value="1"/>
</dbReference>
<evidence type="ECO:0000256" key="16">
    <source>
        <dbReference type="PIRSR" id="PIRSR000114-3"/>
    </source>
</evidence>
<keyword evidence="18" id="KW-0732">Signal</keyword>
<feature type="binding site" evidence="15">
    <location>
        <position position="105"/>
    </location>
    <ligand>
        <name>substrate</name>
    </ligand>
</feature>
<feature type="binding site" evidence="13">
    <location>
        <position position="194"/>
    </location>
    <ligand>
        <name>sn-glycerol 3-phosphate</name>
        <dbReference type="ChEBI" id="CHEBI:57597"/>
    </ligand>
</feature>
<keyword evidence="4 13" id="KW-0560">Oxidoreductase</keyword>
<dbReference type="PRINTS" id="PR00077">
    <property type="entry name" value="GPDHDRGNASE"/>
</dbReference>
<evidence type="ECO:0000259" key="20">
    <source>
        <dbReference type="Pfam" id="PF07479"/>
    </source>
</evidence>
<proteinExistence type="inferred from homology"/>
<keyword evidence="8 13" id="KW-1208">Phospholipid metabolism</keyword>
<dbReference type="GO" id="GO:0008654">
    <property type="term" value="P:phospholipid biosynthetic process"/>
    <property type="evidence" value="ECO:0007669"/>
    <property type="project" value="UniProtKB-KW"/>
</dbReference>
<comment type="subcellular location">
    <subcellularLocation>
        <location evidence="13">Cytoplasm</location>
    </subcellularLocation>
</comment>
<dbReference type="Pfam" id="PF07479">
    <property type="entry name" value="NAD_Gly3P_dh_C"/>
    <property type="match status" value="1"/>
</dbReference>
<dbReference type="Pfam" id="PF01210">
    <property type="entry name" value="NAD_Gly3P_dh_N"/>
    <property type="match status" value="1"/>
</dbReference>
<dbReference type="GO" id="GO:0005975">
    <property type="term" value="P:carbohydrate metabolic process"/>
    <property type="evidence" value="ECO:0007669"/>
    <property type="project" value="InterPro"/>
</dbReference>
<feature type="binding site" evidence="13">
    <location>
        <position position="247"/>
    </location>
    <ligand>
        <name>sn-glycerol 3-phosphate</name>
        <dbReference type="ChEBI" id="CHEBI:57597"/>
    </ligand>
</feature>
<dbReference type="FunFam" id="3.40.50.720:FF:000019">
    <property type="entry name" value="Glycerol-3-phosphate dehydrogenase [NAD(P)+]"/>
    <property type="match status" value="1"/>
</dbReference>
<comment type="catalytic activity">
    <reaction evidence="13">
        <text>sn-glycerol 3-phosphate + NAD(+) = dihydroxyacetone phosphate + NADH + H(+)</text>
        <dbReference type="Rhea" id="RHEA:11092"/>
        <dbReference type="ChEBI" id="CHEBI:15378"/>
        <dbReference type="ChEBI" id="CHEBI:57540"/>
        <dbReference type="ChEBI" id="CHEBI:57597"/>
        <dbReference type="ChEBI" id="CHEBI:57642"/>
        <dbReference type="ChEBI" id="CHEBI:57945"/>
        <dbReference type="EC" id="1.1.1.94"/>
    </reaction>
</comment>
<evidence type="ECO:0000256" key="2">
    <source>
        <dbReference type="ARBA" id="ARBA00022516"/>
    </source>
</evidence>
<comment type="pathway">
    <text evidence="13">Membrane lipid metabolism; glycerophospholipid metabolism.</text>
</comment>
<protein>
    <recommendedName>
        <fullName evidence="11 13">Glycerol-3-phosphate dehydrogenase [NAD(P)+]</fullName>
        <ecNumber evidence="10 13">1.1.1.94</ecNumber>
    </recommendedName>
    <alternativeName>
        <fullName evidence="13">NAD(P)(+)-dependent glycerol-3-phosphate dehydrogenase</fullName>
    </alternativeName>
    <alternativeName>
        <fullName evidence="12 13">NAD(P)H-dependent dihydroxyacetone-phosphate reductase</fullName>
    </alternativeName>
</protein>
<feature type="binding site" evidence="13">
    <location>
        <position position="141"/>
    </location>
    <ligand>
        <name>sn-glycerol 3-phosphate</name>
        <dbReference type="ChEBI" id="CHEBI:57597"/>
    </ligand>
</feature>
<evidence type="ECO:0000256" key="8">
    <source>
        <dbReference type="ARBA" id="ARBA00023264"/>
    </source>
</evidence>
<feature type="binding site" evidence="16">
    <location>
        <position position="258"/>
    </location>
    <ligand>
        <name>NAD(+)</name>
        <dbReference type="ChEBI" id="CHEBI:57540"/>
    </ligand>
</feature>
<feature type="binding site" evidence="13">
    <location>
        <position position="143"/>
    </location>
    <ligand>
        <name>NADPH</name>
        <dbReference type="ChEBI" id="CHEBI:57783"/>
    </ligand>
</feature>
<evidence type="ECO:0000256" key="3">
    <source>
        <dbReference type="ARBA" id="ARBA00022857"/>
    </source>
</evidence>
<feature type="binding site" evidence="16">
    <location>
        <begin position="8"/>
        <end position="13"/>
    </location>
    <ligand>
        <name>NAD(+)</name>
        <dbReference type="ChEBI" id="CHEBI:57540"/>
    </ligand>
</feature>
<evidence type="ECO:0000256" key="15">
    <source>
        <dbReference type="PIRSR" id="PIRSR000114-2"/>
    </source>
</evidence>
<dbReference type="GO" id="GO:0046167">
    <property type="term" value="P:glycerol-3-phosphate biosynthetic process"/>
    <property type="evidence" value="ECO:0007669"/>
    <property type="project" value="UniProtKB-UniRule"/>
</dbReference>
<dbReference type="AlphaFoldDB" id="A0A9D1LBK1"/>
<feature type="domain" description="Glycerol-3-phosphate dehydrogenase NAD-dependent N-terminal" evidence="19">
    <location>
        <begin position="3"/>
        <end position="163"/>
    </location>
</feature>
<feature type="binding site" evidence="13">
    <location>
        <position position="12"/>
    </location>
    <ligand>
        <name>NADPH</name>
        <dbReference type="ChEBI" id="CHEBI:57783"/>
    </ligand>
</feature>
<evidence type="ECO:0000256" key="1">
    <source>
        <dbReference type="ARBA" id="ARBA00011009"/>
    </source>
</evidence>
<dbReference type="Gene3D" id="1.10.1040.10">
    <property type="entry name" value="N-(1-d-carboxylethyl)-l-norvaline Dehydrogenase, domain 2"/>
    <property type="match status" value="1"/>
</dbReference>
<dbReference type="Gene3D" id="3.40.50.720">
    <property type="entry name" value="NAD(P)-binding Rossmann-like Domain"/>
    <property type="match status" value="1"/>
</dbReference>
<feature type="binding site" evidence="13">
    <location>
        <position position="284"/>
    </location>
    <ligand>
        <name>NADPH</name>
        <dbReference type="ChEBI" id="CHEBI:57783"/>
    </ligand>
</feature>
<dbReference type="NCBIfam" id="NF000940">
    <property type="entry name" value="PRK00094.1-2"/>
    <property type="match status" value="1"/>
</dbReference>
<keyword evidence="13" id="KW-0547">Nucleotide-binding</keyword>
<dbReference type="EC" id="1.1.1.94" evidence="10 13"/>
<evidence type="ECO:0000256" key="7">
    <source>
        <dbReference type="ARBA" id="ARBA00023209"/>
    </source>
</evidence>
<dbReference type="PANTHER" id="PTHR11728:SF1">
    <property type="entry name" value="GLYCEROL-3-PHOSPHATE DEHYDROGENASE [NAD(+)] 2, CHLOROPLASTIC"/>
    <property type="match status" value="1"/>
</dbReference>
<accession>A0A9D1LBK1</accession>